<gene>
    <name evidence="3" type="ORF">BCV71DRAFT_255005</name>
</gene>
<keyword evidence="1" id="KW-0472">Membrane</keyword>
<dbReference type="Pfam" id="PF25889">
    <property type="entry name" value="WHD_Fungal_DR"/>
    <property type="match status" value="1"/>
</dbReference>
<sequence length="709" mass="80160">MAIQCSVTVMFVQNRSMCIFRNHLFVAVTMATRMYLHDTTIGFITIVSAFLIYSMTPYPQPLAYTSMIKFTIDGRPSVDDIHELFSTMMAQITPTTNRHVLRSYPNTFTSEEAIKQLGSLTFSKSSSYSNFASFTTITFNMGRDMAKALLQQFLWTRLIESAVEPQNRSYRDKGLWRVKSKGLCVLQDFCSRTKSDISIFKKHVMADAESLFLISIERLPHNDRINRNRRYMSFLFAIMIASLPLKGNNRERQGELSSFLGSHGKLDSCTEAMREFGIHDTLKALRTPSICSSNFSSLESKYSGCRVSFSDFFPHINILPNDLLLGLEHAHGIHSQQHQSLINNLSPSSSNKFKMRAIFSSALCCNWLVESCTIASNDEAENLMTEFLKLGWITFFDNKHGHLQEIESSKSIILKLTKPGMKTVIEVSLNQYNIMKASMKAPGLSCRSSSISSSCDTSLPSSLAFTDDKETSISPVSSRLNTSVTDYSSTQSFRKSLSEISTPPLTPTMPTFEPKESTSAKLKSVLKDPHLRSLFCDFLGHNFCEENLNFWIDYDSLCRRCSNLALMSSSDQRQLLEDAYLLWETYLGPEASCELNIEHNLREEMAEEISHMVTVVHTPGKLSPTVVVSAFSAYQSLLTILRWFDKVNDHVFKLMATDSIPKFIKSSQYKQYIPDNQAAPVSVELDEFPSPPSRQDSKQNSIEVSYFSL</sequence>
<dbReference type="InterPro" id="IPR036388">
    <property type="entry name" value="WH-like_DNA-bd_sf"/>
</dbReference>
<dbReference type="Gene3D" id="1.10.167.10">
    <property type="entry name" value="Regulator of G-protein Signalling 4, domain 2"/>
    <property type="match status" value="1"/>
</dbReference>
<proteinExistence type="predicted"/>
<reference evidence="3 4" key="1">
    <citation type="journal article" date="2016" name="Proc. Natl. Acad. Sci. U.S.A.">
        <title>Lipid metabolic changes in an early divergent fungus govern the establishment of a mutualistic symbiosis with endobacteria.</title>
        <authorList>
            <person name="Lastovetsky O.A."/>
            <person name="Gaspar M.L."/>
            <person name="Mondo S.J."/>
            <person name="LaButti K.M."/>
            <person name="Sandor L."/>
            <person name="Grigoriev I.V."/>
            <person name="Henry S.A."/>
            <person name="Pawlowska T.E."/>
        </authorList>
    </citation>
    <scope>NUCLEOTIDE SEQUENCE [LARGE SCALE GENOMIC DNA]</scope>
    <source>
        <strain evidence="3 4">ATCC 11559</strain>
    </source>
</reference>
<dbReference type="InterPro" id="IPR016137">
    <property type="entry name" value="RGS"/>
</dbReference>
<dbReference type="PANTHER" id="PTHR10845">
    <property type="entry name" value="REGULATOR OF G PROTEIN SIGNALING"/>
    <property type="match status" value="1"/>
</dbReference>
<dbReference type="Gene3D" id="1.10.10.10">
    <property type="entry name" value="Winged helix-like DNA-binding domain superfamily/Winged helix DNA-binding domain"/>
    <property type="match status" value="1"/>
</dbReference>
<name>A0A1X0S4J0_RHIZD</name>
<protein>
    <recommendedName>
        <fullName evidence="2">RGS domain-containing protein</fullName>
    </recommendedName>
</protein>
<dbReference type="OMA" id="QFLWTRL"/>
<evidence type="ECO:0000313" key="3">
    <source>
        <dbReference type="EMBL" id="ORE19175.1"/>
    </source>
</evidence>
<evidence type="ECO:0000259" key="2">
    <source>
        <dbReference type="PROSITE" id="PS50132"/>
    </source>
</evidence>
<dbReference type="SMART" id="SM00315">
    <property type="entry name" value="RGS"/>
    <property type="match status" value="1"/>
</dbReference>
<feature type="transmembrane region" description="Helical" evidence="1">
    <location>
        <begin position="34"/>
        <end position="53"/>
    </location>
</feature>
<dbReference type="AlphaFoldDB" id="A0A1X0S4J0"/>
<dbReference type="PANTHER" id="PTHR10845:SF192">
    <property type="entry name" value="DOUBLE HIT, ISOFORM B"/>
    <property type="match status" value="1"/>
</dbReference>
<evidence type="ECO:0000313" key="4">
    <source>
        <dbReference type="Proteomes" id="UP000242381"/>
    </source>
</evidence>
<dbReference type="InterPro" id="IPR036305">
    <property type="entry name" value="RGS_sf"/>
</dbReference>
<accession>A0A1X0S4J0</accession>
<keyword evidence="1" id="KW-0812">Transmembrane</keyword>
<dbReference type="Pfam" id="PF00615">
    <property type="entry name" value="RGS"/>
    <property type="match status" value="1"/>
</dbReference>
<dbReference type="Proteomes" id="UP000242381">
    <property type="component" value="Unassembled WGS sequence"/>
</dbReference>
<keyword evidence="1" id="KW-1133">Transmembrane helix</keyword>
<feature type="domain" description="RGS" evidence="2">
    <location>
        <begin position="521"/>
        <end position="673"/>
    </location>
</feature>
<dbReference type="SUPFAM" id="SSF48097">
    <property type="entry name" value="Regulator of G-protein signaling, RGS"/>
    <property type="match status" value="1"/>
</dbReference>
<organism evidence="3 4">
    <name type="scientific">Rhizopus microsporus</name>
    <dbReference type="NCBI Taxonomy" id="58291"/>
    <lineage>
        <taxon>Eukaryota</taxon>
        <taxon>Fungi</taxon>
        <taxon>Fungi incertae sedis</taxon>
        <taxon>Mucoromycota</taxon>
        <taxon>Mucoromycotina</taxon>
        <taxon>Mucoromycetes</taxon>
        <taxon>Mucorales</taxon>
        <taxon>Mucorineae</taxon>
        <taxon>Rhizopodaceae</taxon>
        <taxon>Rhizopus</taxon>
    </lineage>
</organism>
<dbReference type="InterPro" id="IPR058855">
    <property type="entry name" value="RGS1/SST2-like_Fungal-DR"/>
</dbReference>
<dbReference type="VEuPathDB" id="FungiDB:BCV72DRAFT_232340"/>
<dbReference type="InterPro" id="IPR044926">
    <property type="entry name" value="RGS_subdomain_2"/>
</dbReference>
<evidence type="ECO:0000256" key="1">
    <source>
        <dbReference type="SAM" id="Phobius"/>
    </source>
</evidence>
<dbReference type="PROSITE" id="PS50132">
    <property type="entry name" value="RGS"/>
    <property type="match status" value="1"/>
</dbReference>
<dbReference type="EMBL" id="KV921315">
    <property type="protein sequence ID" value="ORE19175.1"/>
    <property type="molecule type" value="Genomic_DNA"/>
</dbReference>